<evidence type="ECO:0000256" key="2">
    <source>
        <dbReference type="ARBA" id="ARBA00022692"/>
    </source>
</evidence>
<evidence type="ECO:0000256" key="6">
    <source>
        <dbReference type="SAM" id="Phobius"/>
    </source>
</evidence>
<gene>
    <name evidence="8" type="ORF">Cob_v012651</name>
</gene>
<dbReference type="GO" id="GO:0016020">
    <property type="term" value="C:membrane"/>
    <property type="evidence" value="ECO:0007669"/>
    <property type="project" value="UniProtKB-SubCell"/>
</dbReference>
<feature type="transmembrane region" description="Helical" evidence="6">
    <location>
        <begin position="245"/>
        <end position="265"/>
    </location>
</feature>
<feature type="domain" description="Rhodopsin" evidence="7">
    <location>
        <begin position="31"/>
        <end position="269"/>
    </location>
</feature>
<feature type="transmembrane region" description="Helical" evidence="6">
    <location>
        <begin position="126"/>
        <end position="148"/>
    </location>
</feature>
<dbReference type="PANTHER" id="PTHR33048:SF155">
    <property type="entry name" value="INTEGRAL MEMBRANE PROTEIN"/>
    <property type="match status" value="1"/>
</dbReference>
<dbReference type="PANTHER" id="PTHR33048">
    <property type="entry name" value="PTH11-LIKE INTEGRAL MEMBRANE PROTEIN (AFU_ORTHOLOGUE AFUA_5G11245)"/>
    <property type="match status" value="1"/>
</dbReference>
<evidence type="ECO:0000256" key="3">
    <source>
        <dbReference type="ARBA" id="ARBA00022989"/>
    </source>
</evidence>
<dbReference type="Proteomes" id="UP000014480">
    <property type="component" value="Unassembled WGS sequence"/>
</dbReference>
<dbReference type="Pfam" id="PF20684">
    <property type="entry name" value="Fung_rhodopsin"/>
    <property type="match status" value="1"/>
</dbReference>
<dbReference type="InterPro" id="IPR052337">
    <property type="entry name" value="SAT4-like"/>
</dbReference>
<evidence type="ECO:0000259" key="7">
    <source>
        <dbReference type="Pfam" id="PF20684"/>
    </source>
</evidence>
<evidence type="ECO:0000313" key="8">
    <source>
        <dbReference type="EMBL" id="TDZ14416.1"/>
    </source>
</evidence>
<keyword evidence="2 6" id="KW-0812">Transmembrane</keyword>
<dbReference type="STRING" id="1213857.A0A484FAD4"/>
<dbReference type="OrthoDB" id="5429740at2759"/>
<dbReference type="EMBL" id="AMCV02000050">
    <property type="protein sequence ID" value="TDZ14416.1"/>
    <property type="molecule type" value="Genomic_DNA"/>
</dbReference>
<comment type="similarity">
    <text evidence="5">Belongs to the SAT4 family.</text>
</comment>
<sequence>MSSARDAENRGPAALVVVIGVSAVSTLFTAARLFTRGKILGKIRLDDYLILASLLCGWMNVATLGVAVSYGYGRHADTLTPDQKSGAVLWSIAGYPPGLLSFGIPKPAVVCFLTRVLNPGRWHKRFLWTMGIFCVLNLVGFMTIIFAQCQPVRAQWDPSVGGTCWSKWVLVSFATYSGAFCAFADVYLSIYPAFVLSKLQMNIRKKIILSITLGFGSISAIVVIYKCTLLHKLASPDSTYETVELVIWTIVEGSIIIIAACVPVLQPLAELAFGKRIFSSGSRRANYQSTRSRLSSKVRSGLGAFRSQESRGEKSPYVSGSFDSVGKTTIVTRGSQESILEKHDSEGKIVRTDAFTVTVESKQSSDV</sequence>
<protein>
    <recommendedName>
        <fullName evidence="7">Rhodopsin domain-containing protein</fullName>
    </recommendedName>
</protein>
<proteinExistence type="inferred from homology"/>
<accession>A0A484FAD4</accession>
<name>A0A484FAD4_COLOR</name>
<reference evidence="9" key="2">
    <citation type="journal article" date="2019" name="Mol. Plant Microbe Interact.">
        <title>Genome sequence resources for four phytopathogenic fungi from the Colletotrichum orbiculare species complex.</title>
        <authorList>
            <person name="Gan P."/>
            <person name="Tsushima A."/>
            <person name="Narusaka M."/>
            <person name="Narusaka Y."/>
            <person name="Takano Y."/>
            <person name="Kubo Y."/>
            <person name="Shirasu K."/>
        </authorList>
    </citation>
    <scope>GENOME REANNOTATION</scope>
    <source>
        <strain evidence="9">104-T / ATCC 96160 / CBS 514.97 / LARS 414 / MAFF 240422</strain>
    </source>
</reference>
<dbReference type="AlphaFoldDB" id="A0A484FAD4"/>
<keyword evidence="3 6" id="KW-1133">Transmembrane helix</keyword>
<organism evidence="8 9">
    <name type="scientific">Colletotrichum orbiculare (strain 104-T / ATCC 96160 / CBS 514.97 / LARS 414 / MAFF 240422)</name>
    <name type="common">Cucumber anthracnose fungus</name>
    <name type="synonym">Colletotrichum lagenarium</name>
    <dbReference type="NCBI Taxonomy" id="1213857"/>
    <lineage>
        <taxon>Eukaryota</taxon>
        <taxon>Fungi</taxon>
        <taxon>Dikarya</taxon>
        <taxon>Ascomycota</taxon>
        <taxon>Pezizomycotina</taxon>
        <taxon>Sordariomycetes</taxon>
        <taxon>Hypocreomycetidae</taxon>
        <taxon>Glomerellales</taxon>
        <taxon>Glomerellaceae</taxon>
        <taxon>Colletotrichum</taxon>
        <taxon>Colletotrichum orbiculare species complex</taxon>
    </lineage>
</organism>
<feature type="transmembrane region" description="Helical" evidence="6">
    <location>
        <begin position="207"/>
        <end position="225"/>
    </location>
</feature>
<evidence type="ECO:0000256" key="4">
    <source>
        <dbReference type="ARBA" id="ARBA00023136"/>
    </source>
</evidence>
<feature type="transmembrane region" description="Helical" evidence="6">
    <location>
        <begin position="92"/>
        <end position="114"/>
    </location>
</feature>
<dbReference type="InterPro" id="IPR049326">
    <property type="entry name" value="Rhodopsin_dom_fungi"/>
</dbReference>
<comment type="subcellular location">
    <subcellularLocation>
        <location evidence="1">Membrane</location>
        <topology evidence="1">Multi-pass membrane protein</topology>
    </subcellularLocation>
</comment>
<evidence type="ECO:0000256" key="5">
    <source>
        <dbReference type="ARBA" id="ARBA00038359"/>
    </source>
</evidence>
<evidence type="ECO:0000313" key="9">
    <source>
        <dbReference type="Proteomes" id="UP000014480"/>
    </source>
</evidence>
<feature type="transmembrane region" description="Helical" evidence="6">
    <location>
        <begin position="12"/>
        <end position="35"/>
    </location>
</feature>
<feature type="transmembrane region" description="Helical" evidence="6">
    <location>
        <begin position="168"/>
        <end position="195"/>
    </location>
</feature>
<feature type="transmembrane region" description="Helical" evidence="6">
    <location>
        <begin position="47"/>
        <end position="72"/>
    </location>
</feature>
<keyword evidence="4 6" id="KW-0472">Membrane</keyword>
<reference evidence="9" key="1">
    <citation type="journal article" date="2013" name="New Phytol.">
        <title>Comparative genomic and transcriptomic analyses reveal the hemibiotrophic stage shift of Colletotrichum fungi.</title>
        <authorList>
            <person name="Gan P."/>
            <person name="Ikeda K."/>
            <person name="Irieda H."/>
            <person name="Narusaka M."/>
            <person name="O'Connell R.J."/>
            <person name="Narusaka Y."/>
            <person name="Takano Y."/>
            <person name="Kubo Y."/>
            <person name="Shirasu K."/>
        </authorList>
    </citation>
    <scope>NUCLEOTIDE SEQUENCE [LARGE SCALE GENOMIC DNA]</scope>
    <source>
        <strain evidence="9">104-T / ATCC 96160 / CBS 514.97 / LARS 414 / MAFF 240422</strain>
    </source>
</reference>
<evidence type="ECO:0000256" key="1">
    <source>
        <dbReference type="ARBA" id="ARBA00004141"/>
    </source>
</evidence>
<comment type="caution">
    <text evidence="8">The sequence shown here is derived from an EMBL/GenBank/DDBJ whole genome shotgun (WGS) entry which is preliminary data.</text>
</comment>
<keyword evidence="9" id="KW-1185">Reference proteome</keyword>